<dbReference type="AlphaFoldDB" id="A0A159ZXH6"/>
<feature type="chain" id="PRO_5007812114" evidence="2">
    <location>
        <begin position="23"/>
        <end position="87"/>
    </location>
</feature>
<dbReference type="EMBL" id="CP015225">
    <property type="protein sequence ID" value="AMZ70978.1"/>
    <property type="molecule type" value="Genomic_DNA"/>
</dbReference>
<reference evidence="3 4" key="2">
    <citation type="journal article" date="2018" name="Nature">
        <title>Mutant phenotypes for thousands of bacterial genes of unknown function.</title>
        <authorList>
            <person name="Price M.N."/>
            <person name="Wetmore K.M."/>
            <person name="Waters R.J."/>
            <person name="Callaghan M."/>
            <person name="Ray J."/>
            <person name="Liu H."/>
            <person name="Kuehl J.V."/>
            <person name="Melnyk R.A."/>
            <person name="Lamson J.S."/>
            <person name="Suh Y."/>
            <person name="Carlson H.K."/>
            <person name="Esquivel Z."/>
            <person name="Sadeeshkumar H."/>
            <person name="Chakraborty R."/>
            <person name="Zane G.M."/>
            <person name="Rubin B.E."/>
            <person name="Wall J.D."/>
            <person name="Visel A."/>
            <person name="Bristow J."/>
            <person name="Blow M.J."/>
            <person name="Arkin A.P."/>
            <person name="Deutschbauer A.M."/>
        </authorList>
    </citation>
    <scope>NUCLEOTIDE SEQUENCE [LARGE SCALE GENOMIC DNA]</scope>
    <source>
        <strain evidence="3 4">FW300-N2E2</strain>
    </source>
</reference>
<feature type="compositionally biased region" description="Basic and acidic residues" evidence="1">
    <location>
        <begin position="68"/>
        <end position="87"/>
    </location>
</feature>
<name>A0A159ZXH6_PSEFL</name>
<dbReference type="InterPro" id="IPR021793">
    <property type="entry name" value="Oprl"/>
</dbReference>
<dbReference type="PROSITE" id="PS51257">
    <property type="entry name" value="PROKAR_LIPOPROTEIN"/>
    <property type="match status" value="1"/>
</dbReference>
<gene>
    <name evidence="3" type="ORF">TK06_07625</name>
</gene>
<evidence type="ECO:0000256" key="2">
    <source>
        <dbReference type="SAM" id="SignalP"/>
    </source>
</evidence>
<feature type="signal peptide" evidence="2">
    <location>
        <begin position="1"/>
        <end position="22"/>
    </location>
</feature>
<organism evidence="3 4">
    <name type="scientific">Pseudomonas fluorescens</name>
    <dbReference type="NCBI Taxonomy" id="294"/>
    <lineage>
        <taxon>Bacteria</taxon>
        <taxon>Pseudomonadati</taxon>
        <taxon>Pseudomonadota</taxon>
        <taxon>Gammaproteobacteria</taxon>
        <taxon>Pseudomonadales</taxon>
        <taxon>Pseudomonadaceae</taxon>
        <taxon>Pseudomonas</taxon>
    </lineage>
</organism>
<dbReference type="Pfam" id="PF11839">
    <property type="entry name" value="Alanine_zipper"/>
    <property type="match status" value="1"/>
</dbReference>
<dbReference type="NCBIfam" id="NF040598">
    <property type="entry name" value="Ala_zip_lipo"/>
    <property type="match status" value="1"/>
</dbReference>
<dbReference type="RefSeq" id="WP_063321556.1">
    <property type="nucleotide sequence ID" value="NZ_CP015225.1"/>
</dbReference>
<accession>A0A159ZXH6</accession>
<dbReference type="Proteomes" id="UP000076083">
    <property type="component" value="Chromosome"/>
</dbReference>
<protein>
    <submittedName>
        <fullName evidence="3">Outer membrane lipoprotein OprI</fullName>
    </submittedName>
</protein>
<evidence type="ECO:0000313" key="3">
    <source>
        <dbReference type="EMBL" id="AMZ70978.1"/>
    </source>
</evidence>
<feature type="region of interest" description="Disordered" evidence="1">
    <location>
        <begin position="61"/>
        <end position="87"/>
    </location>
</feature>
<keyword evidence="2" id="KW-0732">Signal</keyword>
<sequence>MALNRYLPVVLMSIFLATTAGCCNKLAQEVDARLESAENNAATARLRADEAYRKAEQAQIMSEQAQRTAEEASIRATRMTDDKALRK</sequence>
<proteinExistence type="predicted"/>
<reference evidence="4" key="1">
    <citation type="submission" date="2016-04" db="EMBL/GenBank/DDBJ databases">
        <authorList>
            <person name="Ray J."/>
            <person name="Price M."/>
            <person name="Deutschbauer A."/>
        </authorList>
    </citation>
    <scope>NUCLEOTIDE SEQUENCE [LARGE SCALE GENOMIC DNA]</scope>
    <source>
        <strain evidence="4">FW300-N2E2</strain>
    </source>
</reference>
<evidence type="ECO:0000313" key="4">
    <source>
        <dbReference type="Proteomes" id="UP000076083"/>
    </source>
</evidence>
<evidence type="ECO:0000256" key="1">
    <source>
        <dbReference type="SAM" id="MobiDB-lite"/>
    </source>
</evidence>
<keyword evidence="3" id="KW-0449">Lipoprotein</keyword>